<dbReference type="AlphaFoldDB" id="F9WL96"/>
<feature type="region of interest" description="Disordered" evidence="1">
    <location>
        <begin position="374"/>
        <end position="447"/>
    </location>
</feature>
<name>F9WL96_TRYVY</name>
<dbReference type="EMBL" id="CAEX01000782">
    <property type="protein sequence ID" value="CCD18284.1"/>
    <property type="molecule type" value="Genomic_DNA"/>
</dbReference>
<evidence type="ECO:0000256" key="2">
    <source>
        <dbReference type="SAM" id="SignalP"/>
    </source>
</evidence>
<feature type="compositionally biased region" description="Basic and acidic residues" evidence="1">
    <location>
        <begin position="381"/>
        <end position="409"/>
    </location>
</feature>
<dbReference type="VEuPathDB" id="TriTrypDB:TvY486_0009600"/>
<keyword evidence="4" id="KW-1185">Reference proteome</keyword>
<evidence type="ECO:0000256" key="1">
    <source>
        <dbReference type="SAM" id="MobiDB-lite"/>
    </source>
</evidence>
<feature type="compositionally biased region" description="Basic residues" evidence="1">
    <location>
        <begin position="421"/>
        <end position="430"/>
    </location>
</feature>
<keyword evidence="2" id="KW-0732">Signal</keyword>
<dbReference type="SUPFAM" id="SSF58087">
    <property type="entry name" value="Variant surface glycoprotein (N-terminal domain)"/>
    <property type="match status" value="1"/>
</dbReference>
<evidence type="ECO:0000313" key="4">
    <source>
        <dbReference type="Proteomes" id="UP000009027"/>
    </source>
</evidence>
<reference evidence="3 4" key="1">
    <citation type="journal article" date="2012" name="Proc. Natl. Acad. Sci. U.S.A.">
        <title>Antigenic diversity is generated by distinct evolutionary mechanisms in African trypanosome species.</title>
        <authorList>
            <person name="Jackson A.P."/>
            <person name="Berry A."/>
            <person name="Aslett M."/>
            <person name="Allison H.C."/>
            <person name="Burton P."/>
            <person name="Vavrova-Anderson J."/>
            <person name="Brown R."/>
            <person name="Browne H."/>
            <person name="Corton N."/>
            <person name="Hauser H."/>
            <person name="Gamble J."/>
            <person name="Gilderthorp R."/>
            <person name="Marcello L."/>
            <person name="McQuillan J."/>
            <person name="Otto T.D."/>
            <person name="Quail M.A."/>
            <person name="Sanders M.J."/>
            <person name="van Tonder A."/>
            <person name="Ginger M.L."/>
            <person name="Field M.C."/>
            <person name="Barry J.D."/>
            <person name="Hertz-Fowler C."/>
            <person name="Berriman M."/>
        </authorList>
    </citation>
    <scope>NUCLEOTIDE SEQUENCE</scope>
    <source>
        <strain evidence="3 4">Y486</strain>
    </source>
</reference>
<feature type="signal peptide" evidence="2">
    <location>
        <begin position="1"/>
        <end position="27"/>
    </location>
</feature>
<dbReference type="Proteomes" id="UP000009027">
    <property type="component" value="Unassembled WGS sequence"/>
</dbReference>
<sequence>MHFLASGGARLFVAAVAGVCAAVAVEAKSVAILGTTAKLACSLSAELKKEGMRVQAQGTIARTAATDALAGAAALSRLVRAASRGATNAHGSAQQAILAALSQHVEKKISAQARLVHQEIATMDAAARVLTLKLARAAGKIDGFIQTFSSHKSQGAGGSTAKACISQHGAAVSSSAIDYSARATFTETYLPDCTKAAYEPGSNTDATRKQKLASLLESAATLSAAGGTLIDSSNVANGCMLLSGKHDGNNGVYKTQGAALAHGGVLGGMWKVTATNGGQDLKIEKLTKWTPTRGDEQEDENDDPARLDTAIEEFDGMTNNSTGTVLQATKRLTQQMREKILPHKGNQEDEETEETADVPAMDIEAWLAHLASAAPPNSTAAREDTQPKENPQRRINNEGSSSEKKDAHKGQKLLQQEGHTRAHAASRATKKISAAPLSLHAAAAGRS</sequence>
<organism evidence="3 4">
    <name type="scientific">Trypanosoma vivax (strain Y486)</name>
    <dbReference type="NCBI Taxonomy" id="1055687"/>
    <lineage>
        <taxon>Eukaryota</taxon>
        <taxon>Discoba</taxon>
        <taxon>Euglenozoa</taxon>
        <taxon>Kinetoplastea</taxon>
        <taxon>Metakinetoplastina</taxon>
        <taxon>Trypanosomatida</taxon>
        <taxon>Trypanosomatidae</taxon>
        <taxon>Trypanosoma</taxon>
        <taxon>Duttonella</taxon>
    </lineage>
</organism>
<gene>
    <name evidence="3" type="ORF">TvY486_0009600</name>
</gene>
<feature type="compositionally biased region" description="Low complexity" evidence="1">
    <location>
        <begin position="433"/>
        <end position="447"/>
    </location>
</feature>
<proteinExistence type="predicted"/>
<feature type="chain" id="PRO_5003394860" evidence="2">
    <location>
        <begin position="28"/>
        <end position="447"/>
    </location>
</feature>
<protein>
    <submittedName>
        <fullName evidence="3">Variant surface glycoprotein (VSG, atypical)</fullName>
    </submittedName>
</protein>
<accession>F9WL96</accession>
<evidence type="ECO:0000313" key="3">
    <source>
        <dbReference type="EMBL" id="CCD18284.1"/>
    </source>
</evidence>